<dbReference type="EMBL" id="SUME01000001">
    <property type="protein sequence ID" value="TJZ63006.1"/>
    <property type="molecule type" value="Genomic_DNA"/>
</dbReference>
<gene>
    <name evidence="2" type="ORF">FAZ15_01530</name>
</gene>
<dbReference type="PANTHER" id="PTHR33933:SF1">
    <property type="entry name" value="PROTEIN ADENYLYLTRANSFERASE MNTA-RELATED"/>
    <property type="match status" value="1"/>
</dbReference>
<evidence type="ECO:0000313" key="2">
    <source>
        <dbReference type="EMBL" id="TJZ63006.1"/>
    </source>
</evidence>
<dbReference type="InterPro" id="IPR041633">
    <property type="entry name" value="Polbeta"/>
</dbReference>
<dbReference type="SUPFAM" id="SSF81301">
    <property type="entry name" value="Nucleotidyltransferase"/>
    <property type="match status" value="1"/>
</dbReference>
<dbReference type="SUPFAM" id="SSF81593">
    <property type="entry name" value="Nucleotidyltransferase substrate binding subunit/domain"/>
    <property type="match status" value="1"/>
</dbReference>
<dbReference type="PROSITE" id="PS50910">
    <property type="entry name" value="HEPN"/>
    <property type="match status" value="1"/>
</dbReference>
<proteinExistence type="predicted"/>
<comment type="caution">
    <text evidence="2">The sequence shown here is derived from an EMBL/GenBank/DDBJ whole genome shotgun (WGS) entry which is preliminary data.</text>
</comment>
<dbReference type="InterPro" id="IPR043519">
    <property type="entry name" value="NT_sf"/>
</dbReference>
<reference evidence="2 3" key="1">
    <citation type="submission" date="2019-04" db="EMBL/GenBank/DDBJ databases">
        <title>Sphingobacterium olei sp. nov., isolated from oil-contaminated soil.</title>
        <authorList>
            <person name="Liu B."/>
        </authorList>
    </citation>
    <scope>NUCLEOTIDE SEQUENCE [LARGE SCALE GENOMIC DNA]</scope>
    <source>
        <strain evidence="2 3">HAL-9</strain>
    </source>
</reference>
<dbReference type="InterPro" id="IPR007842">
    <property type="entry name" value="HEPN_dom"/>
</dbReference>
<dbReference type="AlphaFoldDB" id="A0A4U0P6C2"/>
<dbReference type="Proteomes" id="UP000306808">
    <property type="component" value="Unassembled WGS sequence"/>
</dbReference>
<dbReference type="Pfam" id="PF05168">
    <property type="entry name" value="HEPN"/>
    <property type="match status" value="1"/>
</dbReference>
<dbReference type="CDD" id="cd05403">
    <property type="entry name" value="NT_KNTase_like"/>
    <property type="match status" value="1"/>
</dbReference>
<dbReference type="Gene3D" id="3.30.460.10">
    <property type="entry name" value="Beta Polymerase, domain 2"/>
    <property type="match status" value="1"/>
</dbReference>
<dbReference type="InterPro" id="IPR052548">
    <property type="entry name" value="Type_VII_TA_antitoxin"/>
</dbReference>
<dbReference type="RefSeq" id="WP_136899437.1">
    <property type="nucleotide sequence ID" value="NZ_SUME01000001.1"/>
</dbReference>
<dbReference type="SMART" id="SM00748">
    <property type="entry name" value="HEPN"/>
    <property type="match status" value="1"/>
</dbReference>
<dbReference type="OrthoDB" id="1321649at2"/>
<protein>
    <submittedName>
        <fullName evidence="2">HEPN domain-containing protein</fullName>
    </submittedName>
</protein>
<dbReference type="Pfam" id="PF18765">
    <property type="entry name" value="Polbeta"/>
    <property type="match status" value="1"/>
</dbReference>
<keyword evidence="3" id="KW-1185">Reference proteome</keyword>
<sequence length="289" mass="34072">MNQLSHLPEDKQKDIAEILEVIKDVAKPEKVILFGSFARGDWVDDIYVENGVTYTYKSDFDFLVVTNGLRLEEYEVRSRISNRTAKFDHPVNPSVHELDHINYGLERGQYFFKDIIEEGIVLYDTDNFHFSDARPLSVAEQREEAEYYYEKWVESGSRMLDHTMLVFRNSLEKGYKLNEVMFLVHQTAEKLYAGFGLVFTGYKPKTHSIKEYRNHVKNISKEIDRLFCFPPGDNEQNRLFNILQKSYIDARYKDDYQVDRVDLENLLAKTEQLEHLVVRICKEKIESLI</sequence>
<evidence type="ECO:0000259" key="1">
    <source>
        <dbReference type="PROSITE" id="PS50910"/>
    </source>
</evidence>
<organism evidence="2 3">
    <name type="scientific">Sphingobacterium olei</name>
    <dbReference type="NCBI Taxonomy" id="2571155"/>
    <lineage>
        <taxon>Bacteria</taxon>
        <taxon>Pseudomonadati</taxon>
        <taxon>Bacteroidota</taxon>
        <taxon>Sphingobacteriia</taxon>
        <taxon>Sphingobacteriales</taxon>
        <taxon>Sphingobacteriaceae</taxon>
        <taxon>Sphingobacterium</taxon>
    </lineage>
</organism>
<feature type="domain" description="HEPN" evidence="1">
    <location>
        <begin position="158"/>
        <end position="273"/>
    </location>
</feature>
<evidence type="ECO:0000313" key="3">
    <source>
        <dbReference type="Proteomes" id="UP000306808"/>
    </source>
</evidence>
<dbReference type="Gene3D" id="1.20.120.330">
    <property type="entry name" value="Nucleotidyltransferases domain 2"/>
    <property type="match status" value="1"/>
</dbReference>
<dbReference type="PANTHER" id="PTHR33933">
    <property type="entry name" value="NUCLEOTIDYLTRANSFERASE"/>
    <property type="match status" value="1"/>
</dbReference>
<accession>A0A4U0P6C2</accession>
<name>A0A4U0P6C2_9SPHI</name>